<sequence>MGALVKLAAKVGWAAIKKYYGEIMRLIGEGWTIKQLEDWLKRH</sequence>
<dbReference type="Proteomes" id="UP000588071">
    <property type="component" value="Unassembled WGS sequence"/>
</dbReference>
<dbReference type="EMBL" id="JABAFV010000026">
    <property type="protein sequence ID" value="NME50696.1"/>
    <property type="molecule type" value="Genomic_DNA"/>
</dbReference>
<proteinExistence type="predicted"/>
<dbReference type="Gene3D" id="1.10.8.860">
    <property type="entry name" value="Enterocin 7a-like"/>
    <property type="match status" value="1"/>
</dbReference>
<reference evidence="1 2" key="1">
    <citation type="submission" date="2020-04" db="EMBL/GenBank/DDBJ databases">
        <authorList>
            <person name="Hitch T.C.A."/>
            <person name="Wylensek D."/>
            <person name="Clavel T."/>
        </authorList>
    </citation>
    <scope>NUCLEOTIDE SEQUENCE [LARGE SCALE GENOMIC DNA]</scope>
    <source>
        <strain evidence="1 2">WCA-380-WT-3C</strain>
    </source>
</reference>
<dbReference type="AlphaFoldDB" id="A0A7X9NPP7"/>
<comment type="caution">
    <text evidence="1">The sequence shown here is derived from an EMBL/GenBank/DDBJ whole genome shotgun (WGS) entry which is preliminary data.</text>
</comment>
<dbReference type="NCBIfam" id="NF033384">
    <property type="entry name" value="enterocin_MR10"/>
    <property type="match status" value="1"/>
</dbReference>
<dbReference type="RefSeq" id="WP_168931882.1">
    <property type="nucleotide sequence ID" value="NZ_JABAFV010000026.1"/>
</dbReference>
<name>A0A7X9NPP7_9ENTE</name>
<evidence type="ECO:0000313" key="2">
    <source>
        <dbReference type="Proteomes" id="UP000588071"/>
    </source>
</evidence>
<gene>
    <name evidence="1" type="ORF">HF857_10830</name>
</gene>
<evidence type="ECO:0000313" key="1">
    <source>
        <dbReference type="EMBL" id="NME50696.1"/>
    </source>
</evidence>
<accession>A0A7X9NPP7</accession>
<protein>
    <submittedName>
        <fullName evidence="1">Enterocin L50 family leaderless bacteriocin</fullName>
    </submittedName>
</protein>
<organism evidence="1 2">
    <name type="scientific">Enterococcus cecorum</name>
    <dbReference type="NCBI Taxonomy" id="44008"/>
    <lineage>
        <taxon>Bacteria</taxon>
        <taxon>Bacillati</taxon>
        <taxon>Bacillota</taxon>
        <taxon>Bacilli</taxon>
        <taxon>Lactobacillales</taxon>
        <taxon>Enterococcaceae</taxon>
        <taxon>Enterococcus</taxon>
    </lineage>
</organism>